<comment type="subcellular location">
    <subcellularLocation>
        <location evidence="1">Cell outer membrane</location>
    </subcellularLocation>
</comment>
<keyword evidence="10" id="KW-1185">Reference proteome</keyword>
<evidence type="ECO:0000313" key="10">
    <source>
        <dbReference type="Proteomes" id="UP000295543"/>
    </source>
</evidence>
<comment type="similarity">
    <text evidence="2">Belongs to the outer membrane factor (OMF) (TC 1.B.17) family.</text>
</comment>
<dbReference type="Pfam" id="PF02321">
    <property type="entry name" value="OEP"/>
    <property type="match status" value="2"/>
</dbReference>
<dbReference type="GO" id="GO:0015288">
    <property type="term" value="F:porin activity"/>
    <property type="evidence" value="ECO:0007669"/>
    <property type="project" value="TreeGrafter"/>
</dbReference>
<dbReference type="EMBL" id="SMTG01000002">
    <property type="protein sequence ID" value="TDK33692.1"/>
    <property type="molecule type" value="Genomic_DNA"/>
</dbReference>
<dbReference type="SUPFAM" id="SSF56954">
    <property type="entry name" value="Outer membrane efflux proteins (OEP)"/>
    <property type="match status" value="1"/>
</dbReference>
<dbReference type="Proteomes" id="UP000295543">
    <property type="component" value="Unassembled WGS sequence"/>
</dbReference>
<keyword evidence="7" id="KW-0998">Cell outer membrane</keyword>
<dbReference type="GO" id="GO:0009279">
    <property type="term" value="C:cell outer membrane"/>
    <property type="evidence" value="ECO:0007669"/>
    <property type="project" value="UniProtKB-SubCell"/>
</dbReference>
<evidence type="ECO:0000256" key="6">
    <source>
        <dbReference type="ARBA" id="ARBA00023136"/>
    </source>
</evidence>
<dbReference type="InterPro" id="IPR003423">
    <property type="entry name" value="OMP_efflux"/>
</dbReference>
<accession>A0A4V3AP07</accession>
<dbReference type="Gene3D" id="1.20.1600.10">
    <property type="entry name" value="Outer membrane efflux proteins (OEP)"/>
    <property type="match status" value="1"/>
</dbReference>
<dbReference type="GO" id="GO:0015562">
    <property type="term" value="F:efflux transmembrane transporter activity"/>
    <property type="evidence" value="ECO:0007669"/>
    <property type="project" value="InterPro"/>
</dbReference>
<reference evidence="9 10" key="1">
    <citation type="submission" date="2019-03" db="EMBL/GenBank/DDBJ databases">
        <title>Luteimonas zhaokaii sp.nov., isolated from the rectal contents of Plateau pika in Yushu, Qinghai Province, China.</title>
        <authorList>
            <person name="Zhang G."/>
        </authorList>
    </citation>
    <scope>NUCLEOTIDE SEQUENCE [LARGE SCALE GENOMIC DNA]</scope>
    <source>
        <strain evidence="9 10">THG-MD21</strain>
    </source>
</reference>
<keyword evidence="6" id="KW-0472">Membrane</keyword>
<evidence type="ECO:0000313" key="9">
    <source>
        <dbReference type="EMBL" id="TDK33692.1"/>
    </source>
</evidence>
<feature type="region of interest" description="Disordered" evidence="8">
    <location>
        <begin position="27"/>
        <end position="66"/>
    </location>
</feature>
<evidence type="ECO:0000256" key="5">
    <source>
        <dbReference type="ARBA" id="ARBA00022692"/>
    </source>
</evidence>
<organism evidence="9 10">
    <name type="scientific">Luteimonas terrae</name>
    <dbReference type="NCBI Taxonomy" id="1530191"/>
    <lineage>
        <taxon>Bacteria</taxon>
        <taxon>Pseudomonadati</taxon>
        <taxon>Pseudomonadota</taxon>
        <taxon>Gammaproteobacteria</taxon>
        <taxon>Lysobacterales</taxon>
        <taxon>Lysobacteraceae</taxon>
        <taxon>Luteimonas</taxon>
    </lineage>
</organism>
<keyword evidence="3" id="KW-0813">Transport</keyword>
<evidence type="ECO:0000256" key="8">
    <source>
        <dbReference type="SAM" id="MobiDB-lite"/>
    </source>
</evidence>
<comment type="caution">
    <text evidence="9">The sequence shown here is derived from an EMBL/GenBank/DDBJ whole genome shotgun (WGS) entry which is preliminary data.</text>
</comment>
<dbReference type="InterPro" id="IPR051906">
    <property type="entry name" value="TolC-like"/>
</dbReference>
<evidence type="ECO:0000256" key="1">
    <source>
        <dbReference type="ARBA" id="ARBA00004442"/>
    </source>
</evidence>
<keyword evidence="4" id="KW-1134">Transmembrane beta strand</keyword>
<dbReference type="AlphaFoldDB" id="A0A4V3AP07"/>
<dbReference type="GO" id="GO:1990281">
    <property type="term" value="C:efflux pump complex"/>
    <property type="evidence" value="ECO:0007669"/>
    <property type="project" value="TreeGrafter"/>
</dbReference>
<keyword evidence="5" id="KW-0812">Transmembrane</keyword>
<evidence type="ECO:0000256" key="3">
    <source>
        <dbReference type="ARBA" id="ARBA00022448"/>
    </source>
</evidence>
<sequence>MPPTPPPGRWITACPCARRTTRTPCCRSSRSVRSEPGLRHSGMTRRPSGPVASTGPAAGHGVRSAGRSTRAWRAAGVLAAGAIACVCAQVALAQSRPPDTRVVLVPSASAAPPGMPVQPDDAHALDWAATVRNAVARYPAIAGARASIAQQSSLVDAARAGYLPRVQAEVTSGQQGEFGTGQVASIGLSQMLYDFGKTRSAVARERAAERREQAELLVAIDGVIEQTCQALIEIHRYDSLLDALGDQMAALARVEEITRLRAEAGAATRSDPLQARARMEAVEAKRAASRAQIDQWRSRLESYVGAEDAARPVSAGPGDVLSRAPGSVDVDDLPTLQAARATRAEAEALLRNARARRYPTISLEANANHRLGTAGDRYEDLYGRRTYNNALVAVRSDLYQGGAVTAQARASASALEVADELLRTERLLALDTLRSQRRVRDGLLERISLFEQRVGSIVETRELYWDQYLTLGTRNVLDLLNAEQEIGQSTEDLVNARHDLWRAQLDLLLASGSARAAFGLDSAGPDDRADATGAGL</sequence>
<evidence type="ECO:0000256" key="4">
    <source>
        <dbReference type="ARBA" id="ARBA00022452"/>
    </source>
</evidence>
<dbReference type="PANTHER" id="PTHR30026">
    <property type="entry name" value="OUTER MEMBRANE PROTEIN TOLC"/>
    <property type="match status" value="1"/>
</dbReference>
<protein>
    <submittedName>
        <fullName evidence="9">Transporter</fullName>
    </submittedName>
</protein>
<evidence type="ECO:0000256" key="2">
    <source>
        <dbReference type="ARBA" id="ARBA00007613"/>
    </source>
</evidence>
<name>A0A4V3AP07_9GAMM</name>
<evidence type="ECO:0000256" key="7">
    <source>
        <dbReference type="ARBA" id="ARBA00023237"/>
    </source>
</evidence>
<gene>
    <name evidence="9" type="ORF">E2F49_06770</name>
</gene>
<dbReference type="OrthoDB" id="314748at2"/>
<dbReference type="PANTHER" id="PTHR30026:SF22">
    <property type="entry name" value="OUTER MEMBRANE EFFLUX PROTEIN"/>
    <property type="match status" value="1"/>
</dbReference>
<proteinExistence type="inferred from homology"/>